<keyword evidence="4 5" id="KW-0067">ATP-binding</keyword>
<dbReference type="SUPFAM" id="SSF56112">
    <property type="entry name" value="Protein kinase-like (PK-like)"/>
    <property type="match status" value="1"/>
</dbReference>
<dbReference type="Gene3D" id="1.10.510.10">
    <property type="entry name" value="Transferase(Phosphotransferase) domain 1"/>
    <property type="match status" value="1"/>
</dbReference>
<dbReference type="Proteomes" id="UP000307440">
    <property type="component" value="Unassembled WGS sequence"/>
</dbReference>
<keyword evidence="6" id="KW-0472">Membrane</keyword>
<keyword evidence="7" id="KW-0732">Signal</keyword>
<dbReference type="PANTHER" id="PTHR44329:SF288">
    <property type="entry name" value="MITOGEN-ACTIVATED PROTEIN KINASE KINASE KINASE 20"/>
    <property type="match status" value="1"/>
</dbReference>
<dbReference type="STRING" id="230819.A0A5C3KHF3"/>
<evidence type="ECO:0000256" key="7">
    <source>
        <dbReference type="SAM" id="SignalP"/>
    </source>
</evidence>
<dbReference type="InterPro" id="IPR017441">
    <property type="entry name" value="Protein_kinase_ATP_BS"/>
</dbReference>
<dbReference type="EMBL" id="ML210337">
    <property type="protein sequence ID" value="TFK19520.1"/>
    <property type="molecule type" value="Genomic_DNA"/>
</dbReference>
<keyword evidence="2 5" id="KW-0547">Nucleotide-binding</keyword>
<reference evidence="9 10" key="1">
    <citation type="journal article" date="2019" name="Nat. Ecol. Evol.">
        <title>Megaphylogeny resolves global patterns of mushroom evolution.</title>
        <authorList>
            <person name="Varga T."/>
            <person name="Krizsan K."/>
            <person name="Foldi C."/>
            <person name="Dima B."/>
            <person name="Sanchez-Garcia M."/>
            <person name="Sanchez-Ramirez S."/>
            <person name="Szollosi G.J."/>
            <person name="Szarkandi J.G."/>
            <person name="Papp V."/>
            <person name="Albert L."/>
            <person name="Andreopoulos W."/>
            <person name="Angelini C."/>
            <person name="Antonin V."/>
            <person name="Barry K.W."/>
            <person name="Bougher N.L."/>
            <person name="Buchanan P."/>
            <person name="Buyck B."/>
            <person name="Bense V."/>
            <person name="Catcheside P."/>
            <person name="Chovatia M."/>
            <person name="Cooper J."/>
            <person name="Damon W."/>
            <person name="Desjardin D."/>
            <person name="Finy P."/>
            <person name="Geml J."/>
            <person name="Haridas S."/>
            <person name="Hughes K."/>
            <person name="Justo A."/>
            <person name="Karasinski D."/>
            <person name="Kautmanova I."/>
            <person name="Kiss B."/>
            <person name="Kocsube S."/>
            <person name="Kotiranta H."/>
            <person name="LaButti K.M."/>
            <person name="Lechner B.E."/>
            <person name="Liimatainen K."/>
            <person name="Lipzen A."/>
            <person name="Lukacs Z."/>
            <person name="Mihaltcheva S."/>
            <person name="Morgado L.N."/>
            <person name="Niskanen T."/>
            <person name="Noordeloos M.E."/>
            <person name="Ohm R.A."/>
            <person name="Ortiz-Santana B."/>
            <person name="Ovrebo C."/>
            <person name="Racz N."/>
            <person name="Riley R."/>
            <person name="Savchenko A."/>
            <person name="Shiryaev A."/>
            <person name="Soop K."/>
            <person name="Spirin V."/>
            <person name="Szebenyi C."/>
            <person name="Tomsovsky M."/>
            <person name="Tulloss R.E."/>
            <person name="Uehling J."/>
            <person name="Grigoriev I.V."/>
            <person name="Vagvolgyi C."/>
            <person name="Papp T."/>
            <person name="Martin F.M."/>
            <person name="Miettinen O."/>
            <person name="Hibbett D.S."/>
            <person name="Nagy L.G."/>
        </authorList>
    </citation>
    <scope>NUCLEOTIDE SEQUENCE [LARGE SCALE GENOMIC DNA]</scope>
    <source>
        <strain evidence="9 10">CBS 121175</strain>
    </source>
</reference>
<organism evidence="9 10">
    <name type="scientific">Coprinopsis marcescibilis</name>
    <name type="common">Agaric fungus</name>
    <name type="synonym">Psathyrella marcescibilis</name>
    <dbReference type="NCBI Taxonomy" id="230819"/>
    <lineage>
        <taxon>Eukaryota</taxon>
        <taxon>Fungi</taxon>
        <taxon>Dikarya</taxon>
        <taxon>Basidiomycota</taxon>
        <taxon>Agaricomycotina</taxon>
        <taxon>Agaricomycetes</taxon>
        <taxon>Agaricomycetidae</taxon>
        <taxon>Agaricales</taxon>
        <taxon>Agaricineae</taxon>
        <taxon>Psathyrellaceae</taxon>
        <taxon>Coprinopsis</taxon>
    </lineage>
</organism>
<feature type="domain" description="Protein kinase" evidence="8">
    <location>
        <begin position="87"/>
        <end position="402"/>
    </location>
</feature>
<keyword evidence="1" id="KW-0808">Transferase</keyword>
<feature type="transmembrane region" description="Helical" evidence="6">
    <location>
        <begin position="407"/>
        <end position="427"/>
    </location>
</feature>
<dbReference type="PANTHER" id="PTHR44329">
    <property type="entry name" value="SERINE/THREONINE-PROTEIN KINASE TNNI3K-RELATED"/>
    <property type="match status" value="1"/>
</dbReference>
<protein>
    <submittedName>
        <fullName evidence="9">Kinase-like protein</fullName>
    </submittedName>
</protein>
<sequence>MNTFWEKAYSNLVLLLHHYLWSWLMFGSSERPHMQCNSVPTLDVPTITIEHDPLPSASELGGDEGLQVPGLMVDVNQSSSLESPSIYRVNSAIGQGSFSDVYPAQLVTKGVKVHVVVKFLRRFPNISKADLAQDIQHEANVLKSLCHPNVCSFYGIMADVGSPEILGIVMEQLEHDLLTYAFEHQGMIPHLISQVCQGVQHIHYSGIIHGDIHPGNLRVTSSGVAVIIDFGLSRCVHTTEYLPTYLAQPQRHGRIFNNPRFAAPELLNTDEEWPSPTKATDVFALAMTILTTNREPKALTLRPYSNQILNRAYYNVHTLNGTRDMSIPYNHIALSPHQFRVLRYAAAGRKPILDNYEGVREKKRVRALLERCWETNPSLRPTIDVIIDIWNEECIPEVHPRTFDLTAAVRGVLLLPIVLIPLVVVVGRATI</sequence>
<evidence type="ECO:0000256" key="2">
    <source>
        <dbReference type="ARBA" id="ARBA00022741"/>
    </source>
</evidence>
<keyword evidence="10" id="KW-1185">Reference proteome</keyword>
<dbReference type="OrthoDB" id="5966500at2759"/>
<gene>
    <name evidence="9" type="ORF">FA15DRAFT_697476</name>
</gene>
<proteinExistence type="predicted"/>
<feature type="chain" id="PRO_5022790302" evidence="7">
    <location>
        <begin position="30"/>
        <end position="431"/>
    </location>
</feature>
<evidence type="ECO:0000256" key="4">
    <source>
        <dbReference type="ARBA" id="ARBA00022840"/>
    </source>
</evidence>
<dbReference type="InterPro" id="IPR000719">
    <property type="entry name" value="Prot_kinase_dom"/>
</dbReference>
<dbReference type="Pfam" id="PF00069">
    <property type="entry name" value="Pkinase"/>
    <property type="match status" value="1"/>
</dbReference>
<evidence type="ECO:0000313" key="9">
    <source>
        <dbReference type="EMBL" id="TFK19520.1"/>
    </source>
</evidence>
<evidence type="ECO:0000256" key="5">
    <source>
        <dbReference type="PROSITE-ProRule" id="PRU10141"/>
    </source>
</evidence>
<dbReference type="GO" id="GO:0005524">
    <property type="term" value="F:ATP binding"/>
    <property type="evidence" value="ECO:0007669"/>
    <property type="project" value="UniProtKB-UniRule"/>
</dbReference>
<evidence type="ECO:0000259" key="8">
    <source>
        <dbReference type="PROSITE" id="PS50011"/>
    </source>
</evidence>
<name>A0A5C3KHF3_COPMA</name>
<feature type="binding site" evidence="5">
    <location>
        <position position="118"/>
    </location>
    <ligand>
        <name>ATP</name>
        <dbReference type="ChEBI" id="CHEBI:30616"/>
    </ligand>
</feature>
<dbReference type="InterPro" id="IPR011009">
    <property type="entry name" value="Kinase-like_dom_sf"/>
</dbReference>
<feature type="signal peptide" evidence="7">
    <location>
        <begin position="1"/>
        <end position="29"/>
    </location>
</feature>
<evidence type="ECO:0000313" key="10">
    <source>
        <dbReference type="Proteomes" id="UP000307440"/>
    </source>
</evidence>
<dbReference type="GO" id="GO:0004674">
    <property type="term" value="F:protein serine/threonine kinase activity"/>
    <property type="evidence" value="ECO:0007669"/>
    <property type="project" value="TreeGrafter"/>
</dbReference>
<dbReference type="PROSITE" id="PS50011">
    <property type="entry name" value="PROTEIN_KINASE_DOM"/>
    <property type="match status" value="1"/>
</dbReference>
<dbReference type="AlphaFoldDB" id="A0A5C3KHF3"/>
<evidence type="ECO:0000256" key="1">
    <source>
        <dbReference type="ARBA" id="ARBA00022679"/>
    </source>
</evidence>
<accession>A0A5C3KHF3</accession>
<dbReference type="InterPro" id="IPR051681">
    <property type="entry name" value="Ser/Thr_Kinases-Pseudokinases"/>
</dbReference>
<keyword evidence="6" id="KW-0812">Transmembrane</keyword>
<dbReference type="CDD" id="cd00180">
    <property type="entry name" value="PKc"/>
    <property type="match status" value="1"/>
</dbReference>
<keyword evidence="3 9" id="KW-0418">Kinase</keyword>
<evidence type="ECO:0000256" key="3">
    <source>
        <dbReference type="ARBA" id="ARBA00022777"/>
    </source>
</evidence>
<dbReference type="PROSITE" id="PS00107">
    <property type="entry name" value="PROTEIN_KINASE_ATP"/>
    <property type="match status" value="1"/>
</dbReference>
<keyword evidence="6" id="KW-1133">Transmembrane helix</keyword>
<evidence type="ECO:0000256" key="6">
    <source>
        <dbReference type="SAM" id="Phobius"/>
    </source>
</evidence>